<sequence length="296" mass="32357">MVLSTTIKLFRAPEAPPPPVAILLAAMDILPSAHMPLLSQQNIEGQPPAFCPKPVQPARLCSPAPLQSSTCLTTLFHLPAFPSIHCHSPTPVTEVTGNGHIQACPPSRAPTPVATGPQCLLSVPPLQLNLLVTSSSPLPMLIEADDVAVADVAEWDNLYIEIPTPCHVLCPIVRQFKCSRPVNSSHTALLKLMTMWTPEVYEDWKHSVTNTVDFMVQPVCYGSQMEQTKAAMRTAALAIKPLDNFGNKWPLDQLFFLICKNLAQRVKPKTTHTAHVQDIPELPQCSRVLQGQSHQA</sequence>
<proteinExistence type="predicted"/>
<evidence type="ECO:0000313" key="1">
    <source>
        <dbReference type="EMBL" id="KAK0496913.1"/>
    </source>
</evidence>
<organism evidence="1 2">
    <name type="scientific">Armillaria luteobubalina</name>
    <dbReference type="NCBI Taxonomy" id="153913"/>
    <lineage>
        <taxon>Eukaryota</taxon>
        <taxon>Fungi</taxon>
        <taxon>Dikarya</taxon>
        <taxon>Basidiomycota</taxon>
        <taxon>Agaricomycotina</taxon>
        <taxon>Agaricomycetes</taxon>
        <taxon>Agaricomycetidae</taxon>
        <taxon>Agaricales</taxon>
        <taxon>Marasmiineae</taxon>
        <taxon>Physalacriaceae</taxon>
        <taxon>Armillaria</taxon>
    </lineage>
</organism>
<dbReference type="AlphaFoldDB" id="A0AA39Q8J6"/>
<evidence type="ECO:0000313" key="2">
    <source>
        <dbReference type="Proteomes" id="UP001175228"/>
    </source>
</evidence>
<dbReference type="EMBL" id="JAUEPU010000014">
    <property type="protein sequence ID" value="KAK0496913.1"/>
    <property type="molecule type" value="Genomic_DNA"/>
</dbReference>
<name>A0AA39Q8J6_9AGAR</name>
<keyword evidence="2" id="KW-1185">Reference proteome</keyword>
<protein>
    <submittedName>
        <fullName evidence="1">Uncharacterized protein</fullName>
    </submittedName>
</protein>
<reference evidence="1" key="1">
    <citation type="submission" date="2023-06" db="EMBL/GenBank/DDBJ databases">
        <authorList>
            <consortium name="Lawrence Berkeley National Laboratory"/>
            <person name="Ahrendt S."/>
            <person name="Sahu N."/>
            <person name="Indic B."/>
            <person name="Wong-Bajracharya J."/>
            <person name="Merenyi Z."/>
            <person name="Ke H.-M."/>
            <person name="Monk M."/>
            <person name="Kocsube S."/>
            <person name="Drula E."/>
            <person name="Lipzen A."/>
            <person name="Balint B."/>
            <person name="Henrissat B."/>
            <person name="Andreopoulos B."/>
            <person name="Martin F.M."/>
            <person name="Harder C.B."/>
            <person name="Rigling D."/>
            <person name="Ford K.L."/>
            <person name="Foster G.D."/>
            <person name="Pangilinan J."/>
            <person name="Papanicolaou A."/>
            <person name="Barry K."/>
            <person name="LaButti K."/>
            <person name="Viragh M."/>
            <person name="Koriabine M."/>
            <person name="Yan M."/>
            <person name="Riley R."/>
            <person name="Champramary S."/>
            <person name="Plett K.L."/>
            <person name="Tsai I.J."/>
            <person name="Slot J."/>
            <person name="Sipos G."/>
            <person name="Plett J."/>
            <person name="Nagy L.G."/>
            <person name="Grigoriev I.V."/>
        </authorList>
    </citation>
    <scope>NUCLEOTIDE SEQUENCE</scope>
    <source>
        <strain evidence="1">HWK02</strain>
    </source>
</reference>
<dbReference type="Proteomes" id="UP001175228">
    <property type="component" value="Unassembled WGS sequence"/>
</dbReference>
<gene>
    <name evidence="1" type="ORF">EDD18DRAFT_1105229</name>
</gene>
<accession>A0AA39Q8J6</accession>
<comment type="caution">
    <text evidence="1">The sequence shown here is derived from an EMBL/GenBank/DDBJ whole genome shotgun (WGS) entry which is preliminary data.</text>
</comment>